<dbReference type="Proteomes" id="UP001140172">
    <property type="component" value="Unassembled WGS sequence"/>
</dbReference>
<keyword evidence="2" id="KW-1133">Transmembrane helix</keyword>
<feature type="transmembrane region" description="Helical" evidence="2">
    <location>
        <begin position="17"/>
        <end position="38"/>
    </location>
</feature>
<feature type="transmembrane region" description="Helical" evidence="2">
    <location>
        <begin position="108"/>
        <end position="128"/>
    </location>
</feature>
<feature type="domain" description="HPP transmembrane region" evidence="3">
    <location>
        <begin position="22"/>
        <end position="177"/>
    </location>
</feature>
<feature type="transmembrane region" description="Helical" evidence="2">
    <location>
        <begin position="148"/>
        <end position="169"/>
    </location>
</feature>
<proteinExistence type="predicted"/>
<feature type="transmembrane region" description="Helical" evidence="2">
    <location>
        <begin position="50"/>
        <end position="67"/>
    </location>
</feature>
<sequence length="286" mass="31195">MRGVQHYTGDIKPAPPVLIWSLYSGVTSFTAMAIIGIIHKYGAAIRDHNLPFAIAPTGASAVLLFAVPSSPLAQPRNVILGHLIAAQMGVFMYELFKHVEVSLEWLPGALAVGLAIFFMGLTNCYHPPAGATAYLAGYFSADVKRVGWWFPLYPVLPVVLIMVGVAMIVNNLVRVYPVYWFTTVHYKNPAESKAQAPKVETSEEGGDVPDSDSTNSNSDPDESSRSSSVDLENEVNSVAGNEAEAQVAWMMARIHELEHQLNSLRAHHTHALEVTHAKTCQPEYLA</sequence>
<evidence type="ECO:0000313" key="4">
    <source>
        <dbReference type="EMBL" id="KAJ2778679.1"/>
    </source>
</evidence>
<comment type="caution">
    <text evidence="4">The sequence shown here is derived from an EMBL/GenBank/DDBJ whole genome shotgun (WGS) entry which is preliminary data.</text>
</comment>
<dbReference type="AlphaFoldDB" id="A0A9W8H637"/>
<dbReference type="OrthoDB" id="2016548at2759"/>
<evidence type="ECO:0000256" key="1">
    <source>
        <dbReference type="SAM" id="MobiDB-lite"/>
    </source>
</evidence>
<dbReference type="PANTHER" id="PTHR33741:SF5">
    <property type="entry name" value="TRANSMEMBRANE PROTEIN DDB_G0269096-RELATED"/>
    <property type="match status" value="1"/>
</dbReference>
<keyword evidence="5" id="KW-1185">Reference proteome</keyword>
<dbReference type="Pfam" id="PF04982">
    <property type="entry name" value="TM_HPP"/>
    <property type="match status" value="1"/>
</dbReference>
<dbReference type="PANTHER" id="PTHR33741">
    <property type="entry name" value="TRANSMEMBRANE PROTEIN DDB_G0269096-RELATED"/>
    <property type="match status" value="1"/>
</dbReference>
<gene>
    <name evidence="4" type="ORF">GGI15_004100</name>
</gene>
<dbReference type="EMBL" id="JANBUM010000337">
    <property type="protein sequence ID" value="KAJ2778679.1"/>
    <property type="molecule type" value="Genomic_DNA"/>
</dbReference>
<feature type="region of interest" description="Disordered" evidence="1">
    <location>
        <begin position="192"/>
        <end position="234"/>
    </location>
</feature>
<evidence type="ECO:0000313" key="5">
    <source>
        <dbReference type="Proteomes" id="UP001140172"/>
    </source>
</evidence>
<organism evidence="4 5">
    <name type="scientific">Coemansia interrupta</name>
    <dbReference type="NCBI Taxonomy" id="1126814"/>
    <lineage>
        <taxon>Eukaryota</taxon>
        <taxon>Fungi</taxon>
        <taxon>Fungi incertae sedis</taxon>
        <taxon>Zoopagomycota</taxon>
        <taxon>Kickxellomycotina</taxon>
        <taxon>Kickxellomycetes</taxon>
        <taxon>Kickxellales</taxon>
        <taxon>Kickxellaceae</taxon>
        <taxon>Coemansia</taxon>
    </lineage>
</organism>
<keyword evidence="2" id="KW-0472">Membrane</keyword>
<name>A0A9W8H637_9FUNG</name>
<dbReference type="InterPro" id="IPR058581">
    <property type="entry name" value="TM_HPP"/>
</dbReference>
<accession>A0A9W8H637</accession>
<reference evidence="4" key="1">
    <citation type="submission" date="2022-07" db="EMBL/GenBank/DDBJ databases">
        <title>Phylogenomic reconstructions and comparative analyses of Kickxellomycotina fungi.</title>
        <authorList>
            <person name="Reynolds N.K."/>
            <person name="Stajich J.E."/>
            <person name="Barry K."/>
            <person name="Grigoriev I.V."/>
            <person name="Crous P."/>
            <person name="Smith M.E."/>
        </authorList>
    </citation>
    <scope>NUCLEOTIDE SEQUENCE</scope>
    <source>
        <strain evidence="4">BCRC 34489</strain>
    </source>
</reference>
<evidence type="ECO:0000256" key="2">
    <source>
        <dbReference type="SAM" id="Phobius"/>
    </source>
</evidence>
<dbReference type="InterPro" id="IPR007065">
    <property type="entry name" value="HPP"/>
</dbReference>
<keyword evidence="2" id="KW-0812">Transmembrane</keyword>
<evidence type="ECO:0000259" key="3">
    <source>
        <dbReference type="Pfam" id="PF04982"/>
    </source>
</evidence>
<protein>
    <recommendedName>
        <fullName evidence="3">HPP transmembrane region domain-containing protein</fullName>
    </recommendedName>
</protein>